<proteinExistence type="predicted"/>
<protein>
    <submittedName>
        <fullName evidence="2">Uncharacterized protein</fullName>
    </submittedName>
</protein>
<accession>A0A0F9E8U0</accession>
<comment type="caution">
    <text evidence="2">The sequence shown here is derived from an EMBL/GenBank/DDBJ whole genome shotgun (WGS) entry which is preliminary data.</text>
</comment>
<feature type="region of interest" description="Disordered" evidence="1">
    <location>
        <begin position="1"/>
        <end position="45"/>
    </location>
</feature>
<name>A0A0F9E8U0_9ZZZZ</name>
<feature type="compositionally biased region" description="Basic residues" evidence="1">
    <location>
        <begin position="14"/>
        <end position="45"/>
    </location>
</feature>
<sequence>MKRKATPKQLRALAKGRKKRKANLRKLKKTKRKRVSRPRKPKKRRRTNLTLRTNLSSLMALTGGTGDINGQYYTGTITLSLTDATTTQAYLAPVSKGIFTKAGKATVMEILRIYAHMPSFPFLGNVAETSKSRSLIFSSTDGLKTGINDASTFAGFTSTLHGAWTAGGSYGLHFDGIYMWDCTDDAGHGFLLASDYFYVSADTNGWTPAIGTFAFKLLYRYKNVSLTEYIGIVQSQQ</sequence>
<dbReference type="EMBL" id="LAZR01025923">
    <property type="protein sequence ID" value="KKL70354.1"/>
    <property type="molecule type" value="Genomic_DNA"/>
</dbReference>
<evidence type="ECO:0000256" key="1">
    <source>
        <dbReference type="SAM" id="MobiDB-lite"/>
    </source>
</evidence>
<evidence type="ECO:0000313" key="2">
    <source>
        <dbReference type="EMBL" id="KKL70354.1"/>
    </source>
</evidence>
<dbReference type="AlphaFoldDB" id="A0A0F9E8U0"/>
<organism evidence="2">
    <name type="scientific">marine sediment metagenome</name>
    <dbReference type="NCBI Taxonomy" id="412755"/>
    <lineage>
        <taxon>unclassified sequences</taxon>
        <taxon>metagenomes</taxon>
        <taxon>ecological metagenomes</taxon>
    </lineage>
</organism>
<reference evidence="2" key="1">
    <citation type="journal article" date="2015" name="Nature">
        <title>Complex archaea that bridge the gap between prokaryotes and eukaryotes.</title>
        <authorList>
            <person name="Spang A."/>
            <person name="Saw J.H."/>
            <person name="Jorgensen S.L."/>
            <person name="Zaremba-Niedzwiedzka K."/>
            <person name="Martijn J."/>
            <person name="Lind A.E."/>
            <person name="van Eijk R."/>
            <person name="Schleper C."/>
            <person name="Guy L."/>
            <person name="Ettema T.J."/>
        </authorList>
    </citation>
    <scope>NUCLEOTIDE SEQUENCE</scope>
</reference>
<gene>
    <name evidence="2" type="ORF">LCGC14_2105730</name>
</gene>